<dbReference type="CDD" id="cd03230">
    <property type="entry name" value="ABC_DR_subfamily_A"/>
    <property type="match status" value="1"/>
</dbReference>
<dbReference type="InterPro" id="IPR003593">
    <property type="entry name" value="AAA+_ATPase"/>
</dbReference>
<evidence type="ECO:0000313" key="7">
    <source>
        <dbReference type="Proteomes" id="UP000319829"/>
    </source>
</evidence>
<dbReference type="InterPro" id="IPR003439">
    <property type="entry name" value="ABC_transporter-like_ATP-bd"/>
</dbReference>
<dbReference type="PROSITE" id="PS00211">
    <property type="entry name" value="ABC_TRANSPORTER_1"/>
    <property type="match status" value="1"/>
</dbReference>
<comment type="similarity">
    <text evidence="1">Belongs to the ABC transporter superfamily.</text>
</comment>
<reference evidence="6 7" key="1">
    <citation type="journal article" date="2019" name="Nat. Microbiol.">
        <title>Mediterranean grassland soil C-N compound turnover is dependent on rainfall and depth, and is mediated by genomically divergent microorganisms.</title>
        <authorList>
            <person name="Diamond S."/>
            <person name="Andeer P.F."/>
            <person name="Li Z."/>
            <person name="Crits-Christoph A."/>
            <person name="Burstein D."/>
            <person name="Anantharaman K."/>
            <person name="Lane K.R."/>
            <person name="Thomas B.C."/>
            <person name="Pan C."/>
            <person name="Northen T.R."/>
            <person name="Banfield J.F."/>
        </authorList>
    </citation>
    <scope>NUCLEOTIDE SEQUENCE [LARGE SCALE GENOMIC DNA]</scope>
    <source>
        <strain evidence="6">WS_4</strain>
    </source>
</reference>
<evidence type="ECO:0000256" key="4">
    <source>
        <dbReference type="ARBA" id="ARBA00022840"/>
    </source>
</evidence>
<comment type="caution">
    <text evidence="6">The sequence shown here is derived from an EMBL/GenBank/DDBJ whole genome shotgun (WGS) entry which is preliminary data.</text>
</comment>
<evidence type="ECO:0000256" key="1">
    <source>
        <dbReference type="ARBA" id="ARBA00005417"/>
    </source>
</evidence>
<protein>
    <submittedName>
        <fullName evidence="6">ABC transporter ATP-binding protein</fullName>
    </submittedName>
</protein>
<dbReference type="SUPFAM" id="SSF52540">
    <property type="entry name" value="P-loop containing nucleoside triphosphate hydrolases"/>
    <property type="match status" value="1"/>
</dbReference>
<sequence length="237" mass="25799">MVEIHELTRRYGNLEALRGLNLSILPGETFGLLGPNGAGKSTTIKILATLLRPTSGTARLLGYDLVDQANDIRRIIGYVPEGADLYDALTGMEFLDLVADLHRLSPTEASRRRDPLVDAFALTDDIGRPIGGYSKGMKQKVLLIAALQHDPEILLLDEPLDGLDVAAQEHLKGILRKHTAAGRTVIYSSHILEVVERICDRVGIIHRGRLVALGTPHQLIAENGQSSFAELFLSLTG</sequence>
<feature type="domain" description="ABC transporter" evidence="5">
    <location>
        <begin position="2"/>
        <end position="232"/>
    </location>
</feature>
<dbReference type="InterPro" id="IPR017871">
    <property type="entry name" value="ABC_transporter-like_CS"/>
</dbReference>
<keyword evidence="4 6" id="KW-0067">ATP-binding</keyword>
<dbReference type="GO" id="GO:0016887">
    <property type="term" value="F:ATP hydrolysis activity"/>
    <property type="evidence" value="ECO:0007669"/>
    <property type="project" value="InterPro"/>
</dbReference>
<dbReference type="GO" id="GO:0005524">
    <property type="term" value="F:ATP binding"/>
    <property type="evidence" value="ECO:0007669"/>
    <property type="project" value="UniProtKB-KW"/>
</dbReference>
<evidence type="ECO:0000313" key="6">
    <source>
        <dbReference type="EMBL" id="TMQ56056.1"/>
    </source>
</evidence>
<evidence type="ECO:0000259" key="5">
    <source>
        <dbReference type="PROSITE" id="PS50893"/>
    </source>
</evidence>
<dbReference type="Pfam" id="PF00005">
    <property type="entry name" value="ABC_tran"/>
    <property type="match status" value="1"/>
</dbReference>
<dbReference type="PROSITE" id="PS50893">
    <property type="entry name" value="ABC_TRANSPORTER_2"/>
    <property type="match status" value="1"/>
</dbReference>
<accession>A0A538SXD2</accession>
<dbReference type="PANTHER" id="PTHR42711">
    <property type="entry name" value="ABC TRANSPORTER ATP-BINDING PROTEIN"/>
    <property type="match status" value="1"/>
</dbReference>
<keyword evidence="3" id="KW-0547">Nucleotide-binding</keyword>
<dbReference type="Gene3D" id="3.40.50.300">
    <property type="entry name" value="P-loop containing nucleotide triphosphate hydrolases"/>
    <property type="match status" value="1"/>
</dbReference>
<proteinExistence type="inferred from homology"/>
<dbReference type="PANTHER" id="PTHR42711:SF5">
    <property type="entry name" value="ABC TRANSPORTER ATP-BINDING PROTEIN NATA"/>
    <property type="match status" value="1"/>
</dbReference>
<evidence type="ECO:0000256" key="3">
    <source>
        <dbReference type="ARBA" id="ARBA00022741"/>
    </source>
</evidence>
<keyword evidence="2" id="KW-0813">Transport</keyword>
<dbReference type="EMBL" id="VBOU01000007">
    <property type="protein sequence ID" value="TMQ56056.1"/>
    <property type="molecule type" value="Genomic_DNA"/>
</dbReference>
<dbReference type="InterPro" id="IPR027417">
    <property type="entry name" value="P-loop_NTPase"/>
</dbReference>
<gene>
    <name evidence="6" type="ORF">E6K74_01155</name>
</gene>
<dbReference type="Proteomes" id="UP000319829">
    <property type="component" value="Unassembled WGS sequence"/>
</dbReference>
<name>A0A538SXD2_UNCEI</name>
<dbReference type="SMART" id="SM00382">
    <property type="entry name" value="AAA"/>
    <property type="match status" value="1"/>
</dbReference>
<dbReference type="InterPro" id="IPR050763">
    <property type="entry name" value="ABC_transporter_ATP-binding"/>
</dbReference>
<dbReference type="AlphaFoldDB" id="A0A538SXD2"/>
<organism evidence="6 7">
    <name type="scientific">Eiseniibacteriota bacterium</name>
    <dbReference type="NCBI Taxonomy" id="2212470"/>
    <lineage>
        <taxon>Bacteria</taxon>
        <taxon>Candidatus Eiseniibacteriota</taxon>
    </lineage>
</organism>
<evidence type="ECO:0000256" key="2">
    <source>
        <dbReference type="ARBA" id="ARBA00022448"/>
    </source>
</evidence>